<evidence type="ECO:0000313" key="3">
    <source>
        <dbReference type="Proteomes" id="UP000199169"/>
    </source>
</evidence>
<feature type="transmembrane region" description="Helical" evidence="1">
    <location>
        <begin position="25"/>
        <end position="44"/>
    </location>
</feature>
<keyword evidence="1" id="KW-1133">Transmembrane helix</keyword>
<evidence type="ECO:0008006" key="4">
    <source>
        <dbReference type="Google" id="ProtNLM"/>
    </source>
</evidence>
<dbReference type="STRING" id="1860102.ACCAA_30050"/>
<proteinExistence type="predicted"/>
<evidence type="ECO:0000256" key="1">
    <source>
        <dbReference type="SAM" id="Phobius"/>
    </source>
</evidence>
<dbReference type="RefSeq" id="WP_186406962.1">
    <property type="nucleotide sequence ID" value="NZ_FLQX01000105.1"/>
</dbReference>
<sequence>MKEIKWNSDRLRLAADLWLYRHGPWWLVLTGVLGLLLGFIVMVMPRLDGELAAKVATLNELQVRVANRQEPAVPAALPAAASAAHYQGFRQALTDDEQVLPSIKAVLDAAESHHLISTRAEYVRGRDANAQAETLQMTVPVKGRYSDVRRWIEEILRTQAYVAVNEVGFKREDIGVNQIEAKVRLTIWHHPARPGEYRSRIDAGEVDP</sequence>
<keyword evidence="1" id="KW-0472">Membrane</keyword>
<keyword evidence="1" id="KW-0812">Transmembrane</keyword>
<protein>
    <recommendedName>
        <fullName evidence="4">Transmembrane protein</fullName>
    </recommendedName>
</protein>
<evidence type="ECO:0000313" key="2">
    <source>
        <dbReference type="EMBL" id="SBT06109.1"/>
    </source>
</evidence>
<dbReference type="EMBL" id="FLQX01000105">
    <property type="protein sequence ID" value="SBT06109.1"/>
    <property type="molecule type" value="Genomic_DNA"/>
</dbReference>
<dbReference type="Proteomes" id="UP000199169">
    <property type="component" value="Unassembled WGS sequence"/>
</dbReference>
<reference evidence="2 3" key="1">
    <citation type="submission" date="2016-06" db="EMBL/GenBank/DDBJ databases">
        <authorList>
            <person name="Kjaerup R.B."/>
            <person name="Dalgaard T.S."/>
            <person name="Juul-Madsen H.R."/>
        </authorList>
    </citation>
    <scope>NUCLEOTIDE SEQUENCE [LARGE SCALE GENOMIC DNA]</scope>
    <source>
        <strain evidence="2">3</strain>
    </source>
</reference>
<organism evidence="2 3">
    <name type="scientific">Candidatus Accumulibacter aalborgensis</name>
    <dbReference type="NCBI Taxonomy" id="1860102"/>
    <lineage>
        <taxon>Bacteria</taxon>
        <taxon>Pseudomonadati</taxon>
        <taxon>Pseudomonadota</taxon>
        <taxon>Betaproteobacteria</taxon>
        <taxon>Candidatus Accumulibacter</taxon>
    </lineage>
</organism>
<dbReference type="AlphaFoldDB" id="A0A1A8XLR0"/>
<gene>
    <name evidence="2" type="ORF">ACCAA_30050</name>
</gene>
<accession>A0A1A8XLR0</accession>
<name>A0A1A8XLR0_9PROT</name>
<keyword evidence="3" id="KW-1185">Reference proteome</keyword>